<sequence length="160" mass="18758">MILSQKNEWHRICFYYLSIPQNLQGETDMDSDAHLDQEYENLNDAILRAILLSKEVQDILVQFKKQGQMNDKAVLNLFLSLDELYQMIDENPTNPGTYKLEPRTSTPSSESSTEKEEKSSLKEETAIDGKLLTFNEVLFEKYYQGKFNETDWMKKARVRF</sequence>
<evidence type="ECO:0000256" key="1">
    <source>
        <dbReference type="SAM" id="MobiDB-lite"/>
    </source>
</evidence>
<dbReference type="AlphaFoldDB" id="A0A382PY42"/>
<feature type="region of interest" description="Disordered" evidence="1">
    <location>
        <begin position="92"/>
        <end position="122"/>
    </location>
</feature>
<accession>A0A382PY42</accession>
<name>A0A382PY42_9ZZZZ</name>
<protein>
    <submittedName>
        <fullName evidence="2">Uncharacterized protein</fullName>
    </submittedName>
</protein>
<dbReference type="EMBL" id="UINC01110342">
    <property type="protein sequence ID" value="SVC77787.1"/>
    <property type="molecule type" value="Genomic_DNA"/>
</dbReference>
<reference evidence="2" key="1">
    <citation type="submission" date="2018-05" db="EMBL/GenBank/DDBJ databases">
        <authorList>
            <person name="Lanie J.A."/>
            <person name="Ng W.-L."/>
            <person name="Kazmierczak K.M."/>
            <person name="Andrzejewski T.M."/>
            <person name="Davidsen T.M."/>
            <person name="Wayne K.J."/>
            <person name="Tettelin H."/>
            <person name="Glass J.I."/>
            <person name="Rusch D."/>
            <person name="Podicherti R."/>
            <person name="Tsui H.-C.T."/>
            <person name="Winkler M.E."/>
        </authorList>
    </citation>
    <scope>NUCLEOTIDE SEQUENCE</scope>
</reference>
<evidence type="ECO:0000313" key="2">
    <source>
        <dbReference type="EMBL" id="SVC77787.1"/>
    </source>
</evidence>
<organism evidence="2">
    <name type="scientific">marine metagenome</name>
    <dbReference type="NCBI Taxonomy" id="408172"/>
    <lineage>
        <taxon>unclassified sequences</taxon>
        <taxon>metagenomes</taxon>
        <taxon>ecological metagenomes</taxon>
    </lineage>
</organism>
<proteinExistence type="predicted"/>
<gene>
    <name evidence="2" type="ORF">METZ01_LOCUS330641</name>
</gene>
<feature type="compositionally biased region" description="Basic and acidic residues" evidence="1">
    <location>
        <begin position="112"/>
        <end position="122"/>
    </location>
</feature>